<dbReference type="AlphaFoldDB" id="A0A4Z2I7K7"/>
<reference evidence="1 2" key="1">
    <citation type="submission" date="2019-03" db="EMBL/GenBank/DDBJ databases">
        <title>First draft genome of Liparis tanakae, snailfish: a comprehensive survey of snailfish specific genes.</title>
        <authorList>
            <person name="Kim W."/>
            <person name="Song I."/>
            <person name="Jeong J.-H."/>
            <person name="Kim D."/>
            <person name="Kim S."/>
            <person name="Ryu S."/>
            <person name="Song J.Y."/>
            <person name="Lee S.K."/>
        </authorList>
    </citation>
    <scope>NUCLEOTIDE SEQUENCE [LARGE SCALE GENOMIC DNA]</scope>
    <source>
        <tissue evidence="1">Muscle</tissue>
    </source>
</reference>
<accession>A0A4Z2I7K7</accession>
<dbReference type="EMBL" id="SRLO01000118">
    <property type="protein sequence ID" value="TNN74037.1"/>
    <property type="molecule type" value="Genomic_DNA"/>
</dbReference>
<comment type="caution">
    <text evidence="1">The sequence shown here is derived from an EMBL/GenBank/DDBJ whole genome shotgun (WGS) entry which is preliminary data.</text>
</comment>
<keyword evidence="2" id="KW-1185">Reference proteome</keyword>
<evidence type="ECO:0000313" key="1">
    <source>
        <dbReference type="EMBL" id="TNN74037.1"/>
    </source>
</evidence>
<sequence length="64" mass="7206">MVDEWKSNSGDGMRPAVAFFVFSSLPCHQLWSSLEMIWTMSPTWKRMPASLQGMSSSLEGSYSN</sequence>
<gene>
    <name evidence="1" type="ORF">EYF80_015678</name>
</gene>
<dbReference type="OrthoDB" id="10481488at2759"/>
<evidence type="ECO:0000313" key="2">
    <source>
        <dbReference type="Proteomes" id="UP000314294"/>
    </source>
</evidence>
<dbReference type="Proteomes" id="UP000314294">
    <property type="component" value="Unassembled WGS sequence"/>
</dbReference>
<name>A0A4Z2I7K7_9TELE</name>
<protein>
    <submittedName>
        <fullName evidence="1">Uncharacterized protein</fullName>
    </submittedName>
</protein>
<organism evidence="1 2">
    <name type="scientific">Liparis tanakae</name>
    <name type="common">Tanaka's snailfish</name>
    <dbReference type="NCBI Taxonomy" id="230148"/>
    <lineage>
        <taxon>Eukaryota</taxon>
        <taxon>Metazoa</taxon>
        <taxon>Chordata</taxon>
        <taxon>Craniata</taxon>
        <taxon>Vertebrata</taxon>
        <taxon>Euteleostomi</taxon>
        <taxon>Actinopterygii</taxon>
        <taxon>Neopterygii</taxon>
        <taxon>Teleostei</taxon>
        <taxon>Neoteleostei</taxon>
        <taxon>Acanthomorphata</taxon>
        <taxon>Eupercaria</taxon>
        <taxon>Perciformes</taxon>
        <taxon>Cottioidei</taxon>
        <taxon>Cottales</taxon>
        <taxon>Liparidae</taxon>
        <taxon>Liparis</taxon>
    </lineage>
</organism>
<proteinExistence type="predicted"/>